<dbReference type="Pfam" id="PF08541">
    <property type="entry name" value="ACP_syn_III_C"/>
    <property type="match status" value="1"/>
</dbReference>
<dbReference type="PANTHER" id="PTHR34069">
    <property type="entry name" value="3-OXOACYL-[ACYL-CARRIER-PROTEIN] SYNTHASE 3"/>
    <property type="match status" value="1"/>
</dbReference>
<dbReference type="RefSeq" id="WP_344472674.1">
    <property type="nucleotide sequence ID" value="NZ_BAAASB010000002.1"/>
</dbReference>
<feature type="domain" description="Beta-ketoacyl-[acyl-carrier-protein] synthase III C-terminal" evidence="3">
    <location>
        <begin position="247"/>
        <end position="337"/>
    </location>
</feature>
<keyword evidence="1" id="KW-0808">Transferase</keyword>
<name>A0ABW0AEM2_9ACTN</name>
<evidence type="ECO:0000259" key="3">
    <source>
        <dbReference type="Pfam" id="PF08541"/>
    </source>
</evidence>
<sequence length="345" mass="36625">MRWNDLFIDGVATALGHEERTADAVADGRYDAEEHERSGYLGVRVCPEGPAIDLAVRAAERALKRSGTDPGRFTLVTHSSVAHQGLDDFAPAAHLQSRTVGGRGTAVEIRQASNGGMAALELAAAHLSAGRPDGAVLLATSDRFVPPGYDRFRTAQGCLLGDGGTSLVLARGSGPLRLCSSASVGDTAHEGLQVGADPWSEVSGGNGWPVDQDQRVRGYVERHGPEIFMDLVQSIWACENETMERALADADCTARDIARWVFPNMGLALTGWDSRAEFGVDLERTTWEWGRRAGHLGAGDQFAGLAHLLESGALAPGDRVLLHGAGTGFSFTSAVVEVLETPDRT</sequence>
<dbReference type="Proteomes" id="UP001596160">
    <property type="component" value="Unassembled WGS sequence"/>
</dbReference>
<evidence type="ECO:0000313" key="4">
    <source>
        <dbReference type="EMBL" id="MFC5150194.1"/>
    </source>
</evidence>
<dbReference type="InterPro" id="IPR016039">
    <property type="entry name" value="Thiolase-like"/>
</dbReference>
<evidence type="ECO:0000313" key="5">
    <source>
        <dbReference type="Proteomes" id="UP001596160"/>
    </source>
</evidence>
<proteinExistence type="predicted"/>
<dbReference type="PANTHER" id="PTHR34069:SF2">
    <property type="entry name" value="BETA-KETOACYL-[ACYL-CARRIER-PROTEIN] SYNTHASE III"/>
    <property type="match status" value="1"/>
</dbReference>
<evidence type="ECO:0000256" key="2">
    <source>
        <dbReference type="ARBA" id="ARBA00023315"/>
    </source>
</evidence>
<dbReference type="CDD" id="cd00827">
    <property type="entry name" value="init_cond_enzymes"/>
    <property type="match status" value="1"/>
</dbReference>
<accession>A0ABW0AEM2</accession>
<protein>
    <submittedName>
        <fullName evidence="4">Ketoacyl-ACP synthase III family protein</fullName>
    </submittedName>
</protein>
<reference evidence="5" key="1">
    <citation type="journal article" date="2019" name="Int. J. Syst. Evol. Microbiol.">
        <title>The Global Catalogue of Microorganisms (GCM) 10K type strain sequencing project: providing services to taxonomists for standard genome sequencing and annotation.</title>
        <authorList>
            <consortium name="The Broad Institute Genomics Platform"/>
            <consortium name="The Broad Institute Genome Sequencing Center for Infectious Disease"/>
            <person name="Wu L."/>
            <person name="Ma J."/>
        </authorList>
    </citation>
    <scope>NUCLEOTIDE SEQUENCE [LARGE SCALE GENOMIC DNA]</scope>
    <source>
        <strain evidence="5">PCU 266</strain>
    </source>
</reference>
<evidence type="ECO:0000256" key="1">
    <source>
        <dbReference type="ARBA" id="ARBA00022679"/>
    </source>
</evidence>
<keyword evidence="2" id="KW-0012">Acyltransferase</keyword>
<keyword evidence="5" id="KW-1185">Reference proteome</keyword>
<dbReference type="SUPFAM" id="SSF53901">
    <property type="entry name" value="Thiolase-like"/>
    <property type="match status" value="1"/>
</dbReference>
<organism evidence="4 5">
    <name type="scientific">Streptomyces amakusaensis</name>
    <dbReference type="NCBI Taxonomy" id="67271"/>
    <lineage>
        <taxon>Bacteria</taxon>
        <taxon>Bacillati</taxon>
        <taxon>Actinomycetota</taxon>
        <taxon>Actinomycetes</taxon>
        <taxon>Kitasatosporales</taxon>
        <taxon>Streptomycetaceae</taxon>
        <taxon>Streptomyces</taxon>
    </lineage>
</organism>
<dbReference type="InterPro" id="IPR013747">
    <property type="entry name" value="ACP_syn_III_C"/>
</dbReference>
<gene>
    <name evidence="4" type="ORF">ACFPRH_00435</name>
</gene>
<dbReference type="EMBL" id="JBHSKP010000001">
    <property type="protein sequence ID" value="MFC5150194.1"/>
    <property type="molecule type" value="Genomic_DNA"/>
</dbReference>
<dbReference type="Gene3D" id="3.40.47.10">
    <property type="match status" value="2"/>
</dbReference>
<comment type="caution">
    <text evidence="4">The sequence shown here is derived from an EMBL/GenBank/DDBJ whole genome shotgun (WGS) entry which is preliminary data.</text>
</comment>